<dbReference type="OrthoDB" id="295274at2759"/>
<keyword evidence="7" id="KW-0805">Transcription regulation</keyword>
<evidence type="ECO:0000313" key="18">
    <source>
        <dbReference type="RefSeq" id="XP_022971180.1"/>
    </source>
</evidence>
<keyword evidence="10" id="KW-0804">Transcription</keyword>
<dbReference type="InterPro" id="IPR004827">
    <property type="entry name" value="bZIP"/>
</dbReference>
<proteinExistence type="inferred from homology"/>
<evidence type="ECO:0000256" key="10">
    <source>
        <dbReference type="ARBA" id="ARBA00023163"/>
    </source>
</evidence>
<feature type="compositionally biased region" description="Low complexity" evidence="14">
    <location>
        <begin position="108"/>
        <end position="137"/>
    </location>
</feature>
<dbReference type="Proteomes" id="UP000504608">
    <property type="component" value="Unplaced"/>
</dbReference>
<gene>
    <name evidence="18" type="primary">LOC111469982</name>
</gene>
<keyword evidence="4 15" id="KW-0812">Transmembrane</keyword>
<evidence type="ECO:0000256" key="1">
    <source>
        <dbReference type="ARBA" id="ARBA00004123"/>
    </source>
</evidence>
<evidence type="ECO:0000256" key="14">
    <source>
        <dbReference type="SAM" id="MobiDB-lite"/>
    </source>
</evidence>
<dbReference type="GO" id="GO:0005789">
    <property type="term" value="C:endoplasmic reticulum membrane"/>
    <property type="evidence" value="ECO:0007669"/>
    <property type="project" value="UniProtKB-SubCell"/>
</dbReference>
<dbReference type="PROSITE" id="PS50217">
    <property type="entry name" value="BZIP"/>
    <property type="match status" value="1"/>
</dbReference>
<feature type="compositionally biased region" description="Polar residues" evidence="14">
    <location>
        <begin position="10"/>
        <end position="21"/>
    </location>
</feature>
<dbReference type="CDD" id="cd14704">
    <property type="entry name" value="bZIP_HY5-like"/>
    <property type="match status" value="1"/>
</dbReference>
<feature type="region of interest" description="Disordered" evidence="14">
    <location>
        <begin position="1"/>
        <end position="21"/>
    </location>
</feature>
<evidence type="ECO:0000313" key="17">
    <source>
        <dbReference type="Proteomes" id="UP000504608"/>
    </source>
</evidence>
<keyword evidence="11" id="KW-0325">Glycoprotein</keyword>
<dbReference type="InterPro" id="IPR046347">
    <property type="entry name" value="bZIP_sf"/>
</dbReference>
<evidence type="ECO:0000256" key="11">
    <source>
        <dbReference type="ARBA" id="ARBA00023180"/>
    </source>
</evidence>
<feature type="region of interest" description="Disordered" evidence="14">
    <location>
        <begin position="513"/>
        <end position="534"/>
    </location>
</feature>
<dbReference type="GeneID" id="111469982"/>
<evidence type="ECO:0000256" key="3">
    <source>
        <dbReference type="ARBA" id="ARBA00007163"/>
    </source>
</evidence>
<dbReference type="GO" id="GO:0006950">
    <property type="term" value="P:response to stress"/>
    <property type="evidence" value="ECO:0007669"/>
    <property type="project" value="UniProtKB-ARBA"/>
</dbReference>
<evidence type="ECO:0000256" key="4">
    <source>
        <dbReference type="ARBA" id="ARBA00022692"/>
    </source>
</evidence>
<feature type="region of interest" description="Disordered" evidence="14">
    <location>
        <begin position="89"/>
        <end position="211"/>
    </location>
</feature>
<dbReference type="RefSeq" id="XP_022971180.1">
    <property type="nucleotide sequence ID" value="XM_023115412.1"/>
</dbReference>
<evidence type="ECO:0000256" key="9">
    <source>
        <dbReference type="ARBA" id="ARBA00023136"/>
    </source>
</evidence>
<dbReference type="SMART" id="SM00338">
    <property type="entry name" value="BRLZ"/>
    <property type="match status" value="1"/>
</dbReference>
<dbReference type="SUPFAM" id="SSF57959">
    <property type="entry name" value="Leucine zipper domain"/>
    <property type="match status" value="1"/>
</dbReference>
<feature type="region of interest" description="Disordered" evidence="14">
    <location>
        <begin position="598"/>
        <end position="627"/>
    </location>
</feature>
<keyword evidence="8" id="KW-0238">DNA-binding</keyword>
<comment type="subunit">
    <text evidence="13">Interacts with BZIP28.</text>
</comment>
<sequence length="800" mass="86273">MADPVAQVWPSDQNPNSTTYASEFDSLQIPPLDSLFFSDANSAAPSDPFVYSTPSNLGFEENDDFELTFDDLDDLYLPSEADDFLILENLDQTTNSQDSATDVPPQPGRDAAADGARVRVCSSEASPGSGSSAVSCEQSPNDGKFIDCQSSKIPTADSGCFSTDSGGWDSKDPRIVNCPSPEHGGGSEQEFSGEPASSQGSGSGNCGSGVSEGITCPSSNGEYYDVIVDQKIKSEEIGKICMPKRKKDLDEGNPDLRSAKYRRSSEPVESSNPQLSSCALNEDEEKRKARLMRNRESAQLSRQRKKHYVEELEDKLRAMHSTIAELNSKISYVMAENAGLRQQLSGSGMCQPPPPPGMYPHPSMAPMSYPWMPCPPYVVKPQGSQVPLVPIPRLKPQQPAPAAKGKRNVSKKAEGRTKKVASVSFLGLLFFIMLFGGLVPIVNLRFRNVGGGVPGTLAFVGDRLYNQNRGRVLRVDKYSNLSNGVNVRTPCGKSDTLNLLQCEEIHRKGRDLKFDQQLKGSQRMHDSDESSKLGNASEPLVASLYVPRNDKLVKIDGNLIIHSFLASEKAMASSRASDKDKGRETGLAIPRDLSPAITIPNIRESGGKHPHAYRNPAEQPKALTSGSANNLKDHIKATAADGKLQQWFREGLAGPMLSSGLCTEVFQFDVSSTSPGAIIPASSIANTSGTHRKNATQLNKGRNRRILGGLPVPLGGSSFNITEEPVGNPRKDSFPGNNKTASSIVVSVLIDPREAGDSEVDGVITPKSISRIFVVVLLDSVKYVTYSCVLPRSGPHLVST</sequence>
<feature type="compositionally biased region" description="Polar residues" evidence="14">
    <location>
        <begin position="267"/>
        <end position="279"/>
    </location>
</feature>
<feature type="transmembrane region" description="Helical" evidence="15">
    <location>
        <begin position="420"/>
        <end position="442"/>
    </location>
</feature>
<evidence type="ECO:0000256" key="7">
    <source>
        <dbReference type="ARBA" id="ARBA00023015"/>
    </source>
</evidence>
<comment type="subcellular location">
    <subcellularLocation>
        <location evidence="2">Endoplasmic reticulum membrane</location>
        <topology evidence="2">Single-pass membrane protein</topology>
    </subcellularLocation>
    <subcellularLocation>
        <location evidence="1">Nucleus</location>
    </subcellularLocation>
</comment>
<accession>A0A6J1I512</accession>
<feature type="region of interest" description="Disordered" evidence="14">
    <location>
        <begin position="395"/>
        <end position="414"/>
    </location>
</feature>
<feature type="domain" description="BZIP" evidence="16">
    <location>
        <begin position="284"/>
        <end position="344"/>
    </location>
</feature>
<evidence type="ECO:0000256" key="15">
    <source>
        <dbReference type="SAM" id="Phobius"/>
    </source>
</evidence>
<keyword evidence="6 15" id="KW-1133">Transmembrane helix</keyword>
<dbReference type="GO" id="GO:0003677">
    <property type="term" value="F:DNA binding"/>
    <property type="evidence" value="ECO:0007669"/>
    <property type="project" value="UniProtKB-KW"/>
</dbReference>
<dbReference type="AlphaFoldDB" id="A0A6J1I512"/>
<protein>
    <submittedName>
        <fullName evidence="18">BZIP transcription factor 17</fullName>
    </submittedName>
</protein>
<dbReference type="PANTHER" id="PTHR47416:SF3">
    <property type="entry name" value="BZIP TRANSCRIPTION FACTOR 17-RELATED"/>
    <property type="match status" value="1"/>
</dbReference>
<dbReference type="FunFam" id="1.20.5.170:FF:000085">
    <property type="entry name" value="bZIP transcription factor 49"/>
    <property type="match status" value="1"/>
</dbReference>
<dbReference type="GO" id="GO:0005634">
    <property type="term" value="C:nucleus"/>
    <property type="evidence" value="ECO:0007669"/>
    <property type="project" value="UniProtKB-SubCell"/>
</dbReference>
<dbReference type="PANTHER" id="PTHR47416">
    <property type="entry name" value="BASIC-LEUCINE ZIPPER TRANSCRIPTION FACTOR F-RELATED"/>
    <property type="match status" value="1"/>
</dbReference>
<evidence type="ECO:0000256" key="13">
    <source>
        <dbReference type="ARBA" id="ARBA00065888"/>
    </source>
</evidence>
<keyword evidence="5" id="KW-0256">Endoplasmic reticulum</keyword>
<evidence type="ECO:0000256" key="8">
    <source>
        <dbReference type="ARBA" id="ARBA00023125"/>
    </source>
</evidence>
<evidence type="ECO:0000256" key="5">
    <source>
        <dbReference type="ARBA" id="ARBA00022824"/>
    </source>
</evidence>
<dbReference type="GO" id="GO:0003700">
    <property type="term" value="F:DNA-binding transcription factor activity"/>
    <property type="evidence" value="ECO:0007669"/>
    <property type="project" value="InterPro"/>
</dbReference>
<dbReference type="Gene3D" id="1.20.5.170">
    <property type="match status" value="1"/>
</dbReference>
<comment type="similarity">
    <text evidence="3">Belongs to the bZIP family.</text>
</comment>
<dbReference type="KEGG" id="cmax:111469982"/>
<evidence type="ECO:0000256" key="2">
    <source>
        <dbReference type="ARBA" id="ARBA00004389"/>
    </source>
</evidence>
<feature type="compositionally biased region" description="Polar residues" evidence="14">
    <location>
        <begin position="90"/>
        <end position="100"/>
    </location>
</feature>
<name>A0A6J1I512_CUCMA</name>
<keyword evidence="9 15" id="KW-0472">Membrane</keyword>
<keyword evidence="12" id="KW-0539">Nucleus</keyword>
<feature type="region of interest" description="Disordered" evidence="14">
    <location>
        <begin position="571"/>
        <end position="590"/>
    </location>
</feature>
<evidence type="ECO:0000259" key="16">
    <source>
        <dbReference type="PROSITE" id="PS50217"/>
    </source>
</evidence>
<dbReference type="Pfam" id="PF00170">
    <property type="entry name" value="bZIP_1"/>
    <property type="match status" value="1"/>
</dbReference>
<evidence type="ECO:0000256" key="12">
    <source>
        <dbReference type="ARBA" id="ARBA00023242"/>
    </source>
</evidence>
<reference evidence="18" key="1">
    <citation type="submission" date="2025-08" db="UniProtKB">
        <authorList>
            <consortium name="RefSeq"/>
        </authorList>
    </citation>
    <scope>IDENTIFICATION</scope>
    <source>
        <tissue evidence="18">Young leaves</tissue>
    </source>
</reference>
<keyword evidence="17" id="KW-1185">Reference proteome</keyword>
<evidence type="ECO:0000256" key="6">
    <source>
        <dbReference type="ARBA" id="ARBA00022989"/>
    </source>
</evidence>
<feature type="region of interest" description="Disordered" evidence="14">
    <location>
        <begin position="244"/>
        <end position="283"/>
    </location>
</feature>
<organism evidence="17 18">
    <name type="scientific">Cucurbita maxima</name>
    <name type="common">Pumpkin</name>
    <name type="synonym">Winter squash</name>
    <dbReference type="NCBI Taxonomy" id="3661"/>
    <lineage>
        <taxon>Eukaryota</taxon>
        <taxon>Viridiplantae</taxon>
        <taxon>Streptophyta</taxon>
        <taxon>Embryophyta</taxon>
        <taxon>Tracheophyta</taxon>
        <taxon>Spermatophyta</taxon>
        <taxon>Magnoliopsida</taxon>
        <taxon>eudicotyledons</taxon>
        <taxon>Gunneridae</taxon>
        <taxon>Pentapetalae</taxon>
        <taxon>rosids</taxon>
        <taxon>fabids</taxon>
        <taxon>Cucurbitales</taxon>
        <taxon>Cucurbitaceae</taxon>
        <taxon>Cucurbiteae</taxon>
        <taxon>Cucurbita</taxon>
    </lineage>
</organism>